<evidence type="ECO:0000256" key="2">
    <source>
        <dbReference type="ARBA" id="ARBA00023163"/>
    </source>
</evidence>
<dbReference type="Gene3D" id="1.10.10.2690">
    <property type="match status" value="1"/>
</dbReference>
<dbReference type="InterPro" id="IPR053721">
    <property type="entry name" value="Fimbrial_Adhesin_Reg"/>
</dbReference>
<dbReference type="RefSeq" id="WP_011497697.1">
    <property type="nucleotide sequence ID" value="NC_007954.1"/>
</dbReference>
<dbReference type="KEGG" id="sdn:Sden_3276"/>
<keyword evidence="4" id="KW-1185">Reference proteome</keyword>
<name>Q12J24_SHEDO</name>
<proteinExistence type="predicted"/>
<sequence>MKYLLPGFEAKKRLELLLSLTRIRSKDVIAALMDHYTTSLPAEQAAAEHNIALSNLVRNQKRLEAVAATVESIKVIDWAKLQLHKRAK</sequence>
<evidence type="ECO:0000313" key="4">
    <source>
        <dbReference type="Proteomes" id="UP000001982"/>
    </source>
</evidence>
<dbReference type="Proteomes" id="UP000001982">
    <property type="component" value="Chromosome"/>
</dbReference>
<dbReference type="EMBL" id="CP000302">
    <property type="protein sequence ID" value="ABE56552.1"/>
    <property type="molecule type" value="Genomic_DNA"/>
</dbReference>
<accession>Q12J24</accession>
<evidence type="ECO:0000256" key="1">
    <source>
        <dbReference type="ARBA" id="ARBA00023015"/>
    </source>
</evidence>
<keyword evidence="2" id="KW-0804">Transcription</keyword>
<evidence type="ECO:0000313" key="3">
    <source>
        <dbReference type="EMBL" id="ABE56552.1"/>
    </source>
</evidence>
<reference evidence="3 4" key="1">
    <citation type="submission" date="2006-03" db="EMBL/GenBank/DDBJ databases">
        <title>Complete sequence of Shewanella denitrificans OS217.</title>
        <authorList>
            <consortium name="US DOE Joint Genome Institute"/>
            <person name="Copeland A."/>
            <person name="Lucas S."/>
            <person name="Lapidus A."/>
            <person name="Barry K."/>
            <person name="Detter J.C."/>
            <person name="Glavina del Rio T."/>
            <person name="Hammon N."/>
            <person name="Israni S."/>
            <person name="Dalin E."/>
            <person name="Tice H."/>
            <person name="Pitluck S."/>
            <person name="Brettin T."/>
            <person name="Bruce D."/>
            <person name="Han C."/>
            <person name="Tapia R."/>
            <person name="Gilna P."/>
            <person name="Kiss H."/>
            <person name="Schmutz J."/>
            <person name="Larimer F."/>
            <person name="Land M."/>
            <person name="Hauser L."/>
            <person name="Kyrpides N."/>
            <person name="Lykidis A."/>
            <person name="Richardson P."/>
        </authorList>
    </citation>
    <scope>NUCLEOTIDE SEQUENCE [LARGE SCALE GENOMIC DNA]</scope>
    <source>
        <strain evidence="4">OS217 / ATCC BAA-1090 / DSM 15013</strain>
    </source>
</reference>
<dbReference type="OrthoDB" id="6309766at2"/>
<dbReference type="AlphaFoldDB" id="Q12J24"/>
<keyword evidence="1" id="KW-0805">Transcription regulation</keyword>
<organism evidence="3 4">
    <name type="scientific">Shewanella denitrificans (strain OS217 / ATCC BAA-1090 / DSM 15013)</name>
    <dbReference type="NCBI Taxonomy" id="318161"/>
    <lineage>
        <taxon>Bacteria</taxon>
        <taxon>Pseudomonadati</taxon>
        <taxon>Pseudomonadota</taxon>
        <taxon>Gammaproteobacteria</taxon>
        <taxon>Alteromonadales</taxon>
        <taxon>Shewanellaceae</taxon>
        <taxon>Shewanella</taxon>
    </lineage>
</organism>
<protein>
    <submittedName>
        <fullName evidence="3">Uncharacterized protein</fullName>
    </submittedName>
</protein>
<gene>
    <name evidence="3" type="ordered locus">Sden_3276</name>
</gene>
<dbReference type="STRING" id="318161.Sden_3276"/>
<dbReference type="HOGENOM" id="CLU_175609_0_0_6"/>
<dbReference type="eggNOG" id="ENOG5032WWC">
    <property type="taxonomic scope" value="Bacteria"/>
</dbReference>